<sequence length="436" mass="48079">MSRLWRWRRLRNSVAAGVILAVLAGSLWLNAANREHERAERLAGNREAYRTACDGRLPDELLDEVGDGRGRLREYGSLTGEGESVALLHCFLSWGTGSITLHARPVLGPETSPVTISDRGLGGVRYALPGIAAGADTSWDGATAWLYAPCPNGLKNRGPESRTLSVSVEARSAHEPSALATLLLHTALRFAQDIAEELECGEPALPLPDEGSEAHEVHRAAVVPRATQRCAWLTAEGSPLDRETWRFEKDRSKTESLMSDCVARPWSDGESPLEAMPSRISAVSISPLFTSAFFLPSVPEEARFWETDDSSCRWKPDEPQCEPLWERRHMSRERSLLPDERAVDPVDLLPERPAGEPSDSEEAGLALWARSQCLGGTAHHRIALSGFRGDLTDDELYAQLSGTARQLMDRYLADAAAWPTSMGRCQDPELVREVWR</sequence>
<dbReference type="RefSeq" id="WP_375064212.1">
    <property type="nucleotide sequence ID" value="NZ_JBHGBT010000017.1"/>
</dbReference>
<dbReference type="Proteomes" id="UP001577267">
    <property type="component" value="Unassembled WGS sequence"/>
</dbReference>
<evidence type="ECO:0000313" key="1">
    <source>
        <dbReference type="EMBL" id="MFB4196348.1"/>
    </source>
</evidence>
<protein>
    <submittedName>
        <fullName evidence="1">Uncharacterized protein</fullName>
    </submittedName>
</protein>
<keyword evidence="2" id="KW-1185">Reference proteome</keyword>
<dbReference type="EMBL" id="JBHGBT010000017">
    <property type="protein sequence ID" value="MFB4196348.1"/>
    <property type="molecule type" value="Genomic_DNA"/>
</dbReference>
<organism evidence="1 2">
    <name type="scientific">Streptomyces carpaticus</name>
    <dbReference type="NCBI Taxonomy" id="285558"/>
    <lineage>
        <taxon>Bacteria</taxon>
        <taxon>Bacillati</taxon>
        <taxon>Actinomycetota</taxon>
        <taxon>Actinomycetes</taxon>
        <taxon>Kitasatosporales</taxon>
        <taxon>Streptomycetaceae</taxon>
        <taxon>Streptomyces</taxon>
    </lineage>
</organism>
<evidence type="ECO:0000313" key="2">
    <source>
        <dbReference type="Proteomes" id="UP001577267"/>
    </source>
</evidence>
<proteinExistence type="predicted"/>
<name>A0ABV4ZQF2_9ACTN</name>
<accession>A0ABV4ZQF2</accession>
<reference evidence="1 2" key="1">
    <citation type="submission" date="2024-09" db="EMBL/GenBank/DDBJ databases">
        <title>Draft genome sequence of multifaceted antimicrobials producing Streptomyces sp. strain FH1.</title>
        <authorList>
            <person name="Hassan F."/>
            <person name="Ali H."/>
            <person name="Hassan N."/>
            <person name="Nawaz A."/>
        </authorList>
    </citation>
    <scope>NUCLEOTIDE SEQUENCE [LARGE SCALE GENOMIC DNA]</scope>
    <source>
        <strain evidence="1 2">FH1</strain>
    </source>
</reference>
<comment type="caution">
    <text evidence="1">The sequence shown here is derived from an EMBL/GenBank/DDBJ whole genome shotgun (WGS) entry which is preliminary data.</text>
</comment>
<gene>
    <name evidence="1" type="ORF">ACE11A_18570</name>
</gene>